<evidence type="ECO:0000256" key="2">
    <source>
        <dbReference type="ARBA" id="ARBA00048655"/>
    </source>
</evidence>
<dbReference type="Proteomes" id="UP001446871">
    <property type="component" value="Unassembled WGS sequence"/>
</dbReference>
<dbReference type="Gene3D" id="3.90.1200.10">
    <property type="match status" value="1"/>
</dbReference>
<evidence type="ECO:0000313" key="4">
    <source>
        <dbReference type="Proteomes" id="UP001446871"/>
    </source>
</evidence>
<accession>A0ABR1W019</accession>
<protein>
    <recommendedName>
        <fullName evidence="1">protein-ribulosamine 3-kinase</fullName>
        <ecNumber evidence="1">2.7.1.172</ecNumber>
    </recommendedName>
</protein>
<sequence>MQFSTASLMDINRAAFRKNEDVTAQEHFEGLEAESGAWWTVGAHEIPQQIVETIDDNVLALLPDGIGIISIDPHGNSNWTRSAEIQTDLDGEPRSYFIKATNFRSGRVMYHSEYESLKAMHHAVPGVCPEPIGWGQYASDPSVFFLLCHFVEIFSEPADPQLLPPLMAKLHQQAIAPDALYGWHVAIAGGRIPVIVDKSSSWEDFFTRYMRYMFRAEEIAQGLRAPEMERLVSLLFGKFIPRLLRPLETGGRGIVPTLLHTNLWDGNLGVKEDGDPIIFDPMSMYGHNEFDIGVWFHPRQKTGMTFVNNYHNFYPRSAPEEDSYGRYLLYTLAFELRVAATKVGNPLYRNEMVRYMTDLENRYPESYEEWATSRNEPVCPPKVDSGLMWPYQI</sequence>
<dbReference type="Pfam" id="PF03881">
    <property type="entry name" value="Fructosamin_kin"/>
    <property type="match status" value="1"/>
</dbReference>
<name>A0ABR1W019_9PEZI</name>
<keyword evidence="4" id="KW-1185">Reference proteome</keyword>
<dbReference type="EMBL" id="JAQQWM010000002">
    <property type="protein sequence ID" value="KAK8076840.1"/>
    <property type="molecule type" value="Genomic_DNA"/>
</dbReference>
<organism evidence="3 4">
    <name type="scientific">Apiospora saccharicola</name>
    <dbReference type="NCBI Taxonomy" id="335842"/>
    <lineage>
        <taxon>Eukaryota</taxon>
        <taxon>Fungi</taxon>
        <taxon>Dikarya</taxon>
        <taxon>Ascomycota</taxon>
        <taxon>Pezizomycotina</taxon>
        <taxon>Sordariomycetes</taxon>
        <taxon>Xylariomycetidae</taxon>
        <taxon>Amphisphaeriales</taxon>
        <taxon>Apiosporaceae</taxon>
        <taxon>Apiospora</taxon>
    </lineage>
</organism>
<evidence type="ECO:0000313" key="3">
    <source>
        <dbReference type="EMBL" id="KAK8076840.1"/>
    </source>
</evidence>
<dbReference type="SUPFAM" id="SSF56112">
    <property type="entry name" value="Protein kinase-like (PK-like)"/>
    <property type="match status" value="1"/>
</dbReference>
<dbReference type="PANTHER" id="PTHR12149:SF8">
    <property type="entry name" value="PROTEIN-RIBULOSAMINE 3-KINASE"/>
    <property type="match status" value="1"/>
</dbReference>
<dbReference type="PANTHER" id="PTHR12149">
    <property type="entry name" value="FRUCTOSAMINE 3 KINASE-RELATED PROTEIN"/>
    <property type="match status" value="1"/>
</dbReference>
<dbReference type="GO" id="GO:0016301">
    <property type="term" value="F:kinase activity"/>
    <property type="evidence" value="ECO:0007669"/>
    <property type="project" value="UniProtKB-KW"/>
</dbReference>
<dbReference type="InterPro" id="IPR011009">
    <property type="entry name" value="Kinase-like_dom_sf"/>
</dbReference>
<comment type="catalytic activity">
    <reaction evidence="2">
        <text>N(6)-D-ribulosyl-L-lysyl-[protein] + ATP = N(6)-(3-O-phospho-D-ribulosyl)-L-lysyl-[protein] + ADP + H(+)</text>
        <dbReference type="Rhea" id="RHEA:48432"/>
        <dbReference type="Rhea" id="RHEA-COMP:12103"/>
        <dbReference type="Rhea" id="RHEA-COMP:12104"/>
        <dbReference type="ChEBI" id="CHEBI:15378"/>
        <dbReference type="ChEBI" id="CHEBI:30616"/>
        <dbReference type="ChEBI" id="CHEBI:90418"/>
        <dbReference type="ChEBI" id="CHEBI:90420"/>
        <dbReference type="ChEBI" id="CHEBI:456216"/>
        <dbReference type="EC" id="2.7.1.172"/>
    </reaction>
    <physiologicalReaction direction="left-to-right" evidence="2">
        <dbReference type="Rhea" id="RHEA:48433"/>
    </physiologicalReaction>
</comment>
<evidence type="ECO:0000256" key="1">
    <source>
        <dbReference type="ARBA" id="ARBA00011961"/>
    </source>
</evidence>
<keyword evidence="3" id="KW-0418">Kinase</keyword>
<comment type="caution">
    <text evidence="3">The sequence shown here is derived from an EMBL/GenBank/DDBJ whole genome shotgun (WGS) entry which is preliminary data.</text>
</comment>
<proteinExistence type="predicted"/>
<keyword evidence="3" id="KW-0808">Transferase</keyword>
<dbReference type="InterPro" id="IPR016477">
    <property type="entry name" value="Fructo-/Ketosamine-3-kinase"/>
</dbReference>
<dbReference type="EC" id="2.7.1.172" evidence="1"/>
<gene>
    <name evidence="3" type="ORF">PG996_003010</name>
</gene>
<reference evidence="3 4" key="1">
    <citation type="submission" date="2023-01" db="EMBL/GenBank/DDBJ databases">
        <title>Analysis of 21 Apiospora genomes using comparative genomics revels a genus with tremendous synthesis potential of carbohydrate active enzymes and secondary metabolites.</title>
        <authorList>
            <person name="Sorensen T."/>
        </authorList>
    </citation>
    <scope>NUCLEOTIDE SEQUENCE [LARGE SCALE GENOMIC DNA]</scope>
    <source>
        <strain evidence="3 4">CBS 83171</strain>
    </source>
</reference>